<protein>
    <submittedName>
        <fullName evidence="2">Pimeloyl-ACP methyl ester carboxylesterase</fullName>
    </submittedName>
</protein>
<accession>A0A1I6HV47</accession>
<dbReference type="EMBL" id="FOYO01000001">
    <property type="protein sequence ID" value="SFR58321.1"/>
    <property type="molecule type" value="Genomic_DNA"/>
</dbReference>
<dbReference type="STRING" id="670154.SAMN04488002_3479"/>
<evidence type="ECO:0000313" key="3">
    <source>
        <dbReference type="Proteomes" id="UP000199658"/>
    </source>
</evidence>
<organism evidence="2 3">
    <name type="scientific">Litoreibacter janthinus</name>
    <dbReference type="NCBI Taxonomy" id="670154"/>
    <lineage>
        <taxon>Bacteria</taxon>
        <taxon>Pseudomonadati</taxon>
        <taxon>Pseudomonadota</taxon>
        <taxon>Alphaproteobacteria</taxon>
        <taxon>Rhodobacterales</taxon>
        <taxon>Roseobacteraceae</taxon>
        <taxon>Litoreibacter</taxon>
    </lineage>
</organism>
<dbReference type="InterPro" id="IPR029058">
    <property type="entry name" value="AB_hydrolase_fold"/>
</dbReference>
<dbReference type="PANTHER" id="PTHR43689">
    <property type="entry name" value="HYDROLASE"/>
    <property type="match status" value="1"/>
</dbReference>
<dbReference type="Proteomes" id="UP000199658">
    <property type="component" value="Unassembled WGS sequence"/>
</dbReference>
<reference evidence="3" key="1">
    <citation type="submission" date="2016-10" db="EMBL/GenBank/DDBJ databases">
        <authorList>
            <person name="Varghese N."/>
            <person name="Submissions S."/>
        </authorList>
    </citation>
    <scope>NUCLEOTIDE SEQUENCE [LARGE SCALE GENOMIC DNA]</scope>
    <source>
        <strain evidence="3">DSM 26921</strain>
    </source>
</reference>
<keyword evidence="3" id="KW-1185">Reference proteome</keyword>
<evidence type="ECO:0000313" key="2">
    <source>
        <dbReference type="EMBL" id="SFR58321.1"/>
    </source>
</evidence>
<dbReference type="SUPFAM" id="SSF53474">
    <property type="entry name" value="alpha/beta-Hydrolases"/>
    <property type="match status" value="1"/>
</dbReference>
<dbReference type="AlphaFoldDB" id="A0A1I6HV47"/>
<name>A0A1I6HV47_9RHOB</name>
<dbReference type="Pfam" id="PF12697">
    <property type="entry name" value="Abhydrolase_6"/>
    <property type="match status" value="1"/>
</dbReference>
<dbReference type="InterPro" id="IPR000073">
    <property type="entry name" value="AB_hydrolase_1"/>
</dbReference>
<feature type="domain" description="AB hydrolase-1" evidence="1">
    <location>
        <begin position="5"/>
        <end position="219"/>
    </location>
</feature>
<gene>
    <name evidence="2" type="ORF">SAMN04488002_3479</name>
</gene>
<proteinExistence type="predicted"/>
<sequence>MLADRRVWREVVPALPHLEVSPLELPGHGQAPAWNGNDYQTQAYLMTETLCDEPVHLVGHSFGASVALRLAVERPELLLSLTLVDPVFFYAAKQAAPDLFAAYAARATPVLAAIAQGDVLRAAELFLGDWGVDGSWPMLPVAAREAIAAKMPLIGVTADSLAEDTGRIWPRLKNVKCPVLIVTGGKSDPVMPGVVRGLQQQFSNCTSVQFEDAGHMIPVTHGKQLGQQIAAFTA</sequence>
<dbReference type="Gene3D" id="3.40.50.1820">
    <property type="entry name" value="alpha/beta hydrolase"/>
    <property type="match status" value="1"/>
</dbReference>
<evidence type="ECO:0000259" key="1">
    <source>
        <dbReference type="Pfam" id="PF12697"/>
    </source>
</evidence>
<dbReference type="PANTHER" id="PTHR43689:SF8">
    <property type="entry name" value="ALPHA_BETA-HYDROLASES SUPERFAMILY PROTEIN"/>
    <property type="match status" value="1"/>
</dbReference>